<dbReference type="AlphaFoldDB" id="A0AAD9SM83"/>
<accession>A0AAD9SM83</accession>
<comment type="caution">
    <text evidence="1">The sequence shown here is derived from an EMBL/GenBank/DDBJ whole genome shotgun (WGS) entry which is preliminary data.</text>
</comment>
<name>A0AAD9SM83_PHOAM</name>
<gene>
    <name evidence="1" type="ORF">N8I77_005002</name>
</gene>
<dbReference type="Proteomes" id="UP001265746">
    <property type="component" value="Unassembled WGS sequence"/>
</dbReference>
<protein>
    <submittedName>
        <fullName evidence="1">Uncharacterized protein</fullName>
    </submittedName>
</protein>
<proteinExistence type="predicted"/>
<evidence type="ECO:0000313" key="1">
    <source>
        <dbReference type="EMBL" id="KAK2611672.1"/>
    </source>
</evidence>
<sequence length="286" mass="31280">MDDKKTWFLVPDFTLGPGELGLGSIIPHPSRPTEVLASLLSDRSPDVVLPPVRIDSQPNHNHSVGTKRTFNFNLFTNIANIASGKTDINTSRHKTRSFGPLDLEVHSLNGPFPPDTIEKILKIPSVEKHVNNRKWRRRKRPVYIISGLSIAKESFHVREEIGTGHSGSMAASGTISTGSIPLGTGGGIGGGGENNQTHEYYTAAGVIFSFRCHVIQPKGQFQLFASTGGFYSGSGDEDEAEAEAEVELEMQAATGHIVKMDLYEKVEFIEEDIDGDAWIIFHGKKK</sequence>
<evidence type="ECO:0000313" key="2">
    <source>
        <dbReference type="Proteomes" id="UP001265746"/>
    </source>
</evidence>
<reference evidence="1" key="1">
    <citation type="submission" date="2023-06" db="EMBL/GenBank/DDBJ databases">
        <authorList>
            <person name="Noh H."/>
        </authorList>
    </citation>
    <scope>NUCLEOTIDE SEQUENCE</scope>
    <source>
        <strain evidence="1">DUCC20226</strain>
    </source>
</reference>
<organism evidence="1 2">
    <name type="scientific">Phomopsis amygdali</name>
    <name type="common">Fusicoccum amygdali</name>
    <dbReference type="NCBI Taxonomy" id="1214568"/>
    <lineage>
        <taxon>Eukaryota</taxon>
        <taxon>Fungi</taxon>
        <taxon>Dikarya</taxon>
        <taxon>Ascomycota</taxon>
        <taxon>Pezizomycotina</taxon>
        <taxon>Sordariomycetes</taxon>
        <taxon>Sordariomycetidae</taxon>
        <taxon>Diaporthales</taxon>
        <taxon>Diaporthaceae</taxon>
        <taxon>Diaporthe</taxon>
    </lineage>
</organism>
<dbReference type="EMBL" id="JAUJFL010000002">
    <property type="protein sequence ID" value="KAK2611672.1"/>
    <property type="molecule type" value="Genomic_DNA"/>
</dbReference>
<keyword evidence="2" id="KW-1185">Reference proteome</keyword>